<evidence type="ECO:0000256" key="1">
    <source>
        <dbReference type="ARBA" id="ARBA00001933"/>
    </source>
</evidence>
<dbReference type="Pfam" id="PF00291">
    <property type="entry name" value="PALP"/>
    <property type="match status" value="1"/>
</dbReference>
<name>A0AAN9RBM9_PHACN</name>
<dbReference type="InterPro" id="IPR006653">
    <property type="entry name" value="Trp_synth_b_CS"/>
</dbReference>
<dbReference type="SUPFAM" id="SSF53686">
    <property type="entry name" value="Tryptophan synthase beta subunit-like PLP-dependent enzymes"/>
    <property type="match status" value="1"/>
</dbReference>
<evidence type="ECO:0000256" key="7">
    <source>
        <dbReference type="ARBA" id="ARBA00023141"/>
    </source>
</evidence>
<dbReference type="NCBIfam" id="TIGR00263">
    <property type="entry name" value="trpB"/>
    <property type="match status" value="1"/>
</dbReference>
<dbReference type="HAMAP" id="MF_00133">
    <property type="entry name" value="Trp_synth_beta"/>
    <property type="match status" value="1"/>
</dbReference>
<evidence type="ECO:0000313" key="13">
    <source>
        <dbReference type="Proteomes" id="UP001374584"/>
    </source>
</evidence>
<gene>
    <name evidence="12" type="ORF">VNO80_08508</name>
</gene>
<dbReference type="GO" id="GO:0004834">
    <property type="term" value="F:tryptophan synthase activity"/>
    <property type="evidence" value="ECO:0007669"/>
    <property type="project" value="UniProtKB-EC"/>
</dbReference>
<proteinExistence type="inferred from homology"/>
<evidence type="ECO:0000256" key="9">
    <source>
        <dbReference type="ARBA" id="ARBA00049047"/>
    </source>
</evidence>
<dbReference type="Proteomes" id="UP001374584">
    <property type="component" value="Unassembled WGS sequence"/>
</dbReference>
<dbReference type="PROSITE" id="PS00168">
    <property type="entry name" value="TRP_SYNTHASE_BETA"/>
    <property type="match status" value="1"/>
</dbReference>
<dbReference type="InterPro" id="IPR036052">
    <property type="entry name" value="TrpB-like_PALP_sf"/>
</dbReference>
<evidence type="ECO:0000259" key="11">
    <source>
        <dbReference type="Pfam" id="PF00291"/>
    </source>
</evidence>
<evidence type="ECO:0000256" key="3">
    <source>
        <dbReference type="ARBA" id="ARBA00012043"/>
    </source>
</evidence>
<comment type="cofactor">
    <cofactor evidence="1 10">
        <name>pyridoxal 5'-phosphate</name>
        <dbReference type="ChEBI" id="CHEBI:597326"/>
    </cofactor>
</comment>
<dbReference type="EMBL" id="JAYMYR010000004">
    <property type="protein sequence ID" value="KAK7366516.1"/>
    <property type="molecule type" value="Genomic_DNA"/>
</dbReference>
<keyword evidence="7 10" id="KW-0057">Aromatic amino acid biosynthesis</keyword>
<dbReference type="GO" id="GO:0005737">
    <property type="term" value="C:cytoplasm"/>
    <property type="evidence" value="ECO:0007669"/>
    <property type="project" value="TreeGrafter"/>
</dbReference>
<organism evidence="12 13">
    <name type="scientific">Phaseolus coccineus</name>
    <name type="common">Scarlet runner bean</name>
    <name type="synonym">Phaseolus multiflorus</name>
    <dbReference type="NCBI Taxonomy" id="3886"/>
    <lineage>
        <taxon>Eukaryota</taxon>
        <taxon>Viridiplantae</taxon>
        <taxon>Streptophyta</taxon>
        <taxon>Embryophyta</taxon>
        <taxon>Tracheophyta</taxon>
        <taxon>Spermatophyta</taxon>
        <taxon>Magnoliopsida</taxon>
        <taxon>eudicotyledons</taxon>
        <taxon>Gunneridae</taxon>
        <taxon>Pentapetalae</taxon>
        <taxon>rosids</taxon>
        <taxon>fabids</taxon>
        <taxon>Fabales</taxon>
        <taxon>Fabaceae</taxon>
        <taxon>Papilionoideae</taxon>
        <taxon>50 kb inversion clade</taxon>
        <taxon>NPAAA clade</taxon>
        <taxon>indigoferoid/millettioid clade</taxon>
        <taxon>Phaseoleae</taxon>
        <taxon>Phaseolus</taxon>
    </lineage>
</organism>
<evidence type="ECO:0000256" key="8">
    <source>
        <dbReference type="ARBA" id="ARBA00023239"/>
    </source>
</evidence>
<dbReference type="InterPro" id="IPR006654">
    <property type="entry name" value="Trp_synth_beta"/>
</dbReference>
<evidence type="ECO:0000256" key="5">
    <source>
        <dbReference type="ARBA" id="ARBA00022822"/>
    </source>
</evidence>
<dbReference type="Gene3D" id="3.40.50.1100">
    <property type="match status" value="2"/>
</dbReference>
<dbReference type="PANTHER" id="PTHR48077">
    <property type="entry name" value="TRYPTOPHAN SYNTHASE-RELATED"/>
    <property type="match status" value="1"/>
</dbReference>
<keyword evidence="8 10" id="KW-0456">Lyase</keyword>
<keyword evidence="13" id="KW-1185">Reference proteome</keyword>
<dbReference type="InterPro" id="IPR001926">
    <property type="entry name" value="TrpB-like_PALP"/>
</dbReference>
<dbReference type="FunFam" id="3.40.50.1100:FF:000004">
    <property type="entry name" value="Tryptophan synthase beta chain"/>
    <property type="match status" value="1"/>
</dbReference>
<keyword evidence="4 10" id="KW-0028">Amino-acid biosynthesis</keyword>
<comment type="catalytic activity">
    <reaction evidence="9 10">
        <text>(1S,2R)-1-C-(indol-3-yl)glycerol 3-phosphate + L-serine = D-glyceraldehyde 3-phosphate + L-tryptophan + H2O</text>
        <dbReference type="Rhea" id="RHEA:10532"/>
        <dbReference type="ChEBI" id="CHEBI:15377"/>
        <dbReference type="ChEBI" id="CHEBI:33384"/>
        <dbReference type="ChEBI" id="CHEBI:57912"/>
        <dbReference type="ChEBI" id="CHEBI:58866"/>
        <dbReference type="ChEBI" id="CHEBI:59776"/>
        <dbReference type="EC" id="4.2.1.20"/>
    </reaction>
</comment>
<dbReference type="AlphaFoldDB" id="A0AAN9RBM9"/>
<feature type="domain" description="Tryptophan synthase beta chain-like PALP" evidence="11">
    <location>
        <begin position="149"/>
        <end position="477"/>
    </location>
</feature>
<sequence length="495" mass="53428">MACEEPLLQANTTLSDSSLTDKHHNIIMACKLQGALVSCHSRTNKFIDQKERAASVVAQAVVTHQTKLPQFTVTYVPPPAPAIDNKPFETHHHIKHPSTSTSGKFGRFGGKFVPETIVACLSQLEAEFKNAIADDAFQAELAEALRDYAGRETPLYHAQRLSEYYKSRNNGKGPDIYLKREDLNHGGSHKMNNALAQAMIAKRMGCKSVVTATGSGQHGLATAAACAKLALECTVFMSARDIDRQYSNVRLMKLLGAQVEAVEGGFRDAASDAFRCWVGDLENKYHLTGSAVGPHPCPSMVREFQSVIGKETRMQALEKWGGKPDVLVACVGTGSNALGMFHEFVGDKDVRLIGVEGGGLGLESGKHSSTLTKGEVGVYHGAISYLLQDEHGQVLHPHSIAAGMEYPGVGPELSFLKESGRAEFCAATDEEALDAYQKLCKLEGIFPSLEAAHALGILHKLAPTLCDGTKVVVNCSGRGDKDAAIVFDRRLLDKQ</sequence>
<dbReference type="CDD" id="cd06446">
    <property type="entry name" value="Trp-synth_B"/>
    <property type="match status" value="1"/>
</dbReference>
<evidence type="ECO:0000256" key="6">
    <source>
        <dbReference type="ARBA" id="ARBA00022898"/>
    </source>
</evidence>
<accession>A0AAN9RBM9</accession>
<evidence type="ECO:0000313" key="12">
    <source>
        <dbReference type="EMBL" id="KAK7366516.1"/>
    </source>
</evidence>
<dbReference type="EC" id="4.2.1.20" evidence="3 10"/>
<dbReference type="InterPro" id="IPR023026">
    <property type="entry name" value="Trp_synth_beta/beta-like"/>
</dbReference>
<evidence type="ECO:0000256" key="4">
    <source>
        <dbReference type="ARBA" id="ARBA00022605"/>
    </source>
</evidence>
<evidence type="ECO:0000256" key="2">
    <source>
        <dbReference type="ARBA" id="ARBA00004733"/>
    </source>
</evidence>
<evidence type="ECO:0000256" key="10">
    <source>
        <dbReference type="RuleBase" id="RU003663"/>
    </source>
</evidence>
<keyword evidence="6 10" id="KW-0663">Pyridoxal phosphate</keyword>
<reference evidence="12 13" key="1">
    <citation type="submission" date="2024-01" db="EMBL/GenBank/DDBJ databases">
        <title>The genomes of 5 underutilized Papilionoideae crops provide insights into root nodulation and disease resistanc.</title>
        <authorList>
            <person name="Jiang F."/>
        </authorList>
    </citation>
    <scope>NUCLEOTIDE SEQUENCE [LARGE SCALE GENOMIC DNA]</scope>
    <source>
        <strain evidence="12">JINMINGXINNONG_FW02</strain>
        <tissue evidence="12">Leaves</tissue>
    </source>
</reference>
<comment type="pathway">
    <text evidence="2 10">Amino-acid biosynthesis; L-tryptophan biosynthesis; L-tryptophan from chorismate: step 5/5.</text>
</comment>
<keyword evidence="5 10" id="KW-0822">Tryptophan biosynthesis</keyword>
<dbReference type="PANTHER" id="PTHR48077:SF4">
    <property type="entry name" value="TRYPTOPHAN SYNTHASE"/>
    <property type="match status" value="1"/>
</dbReference>
<protein>
    <recommendedName>
        <fullName evidence="3 10">Tryptophan synthase</fullName>
        <ecNumber evidence="3 10">4.2.1.20</ecNumber>
    </recommendedName>
</protein>
<comment type="caution">
    <text evidence="12">The sequence shown here is derived from an EMBL/GenBank/DDBJ whole genome shotgun (WGS) entry which is preliminary data.</text>
</comment>